<keyword evidence="3" id="KW-0052">Apoplast</keyword>
<evidence type="ECO:0000256" key="7">
    <source>
        <dbReference type="ARBA" id="ARBA00023278"/>
    </source>
</evidence>
<feature type="compositionally biased region" description="Basic and acidic residues" evidence="8">
    <location>
        <begin position="76"/>
        <end position="86"/>
    </location>
</feature>
<evidence type="ECO:0000256" key="2">
    <source>
        <dbReference type="ARBA" id="ARBA00008963"/>
    </source>
</evidence>
<evidence type="ECO:0000313" key="11">
    <source>
        <dbReference type="Proteomes" id="UP001497516"/>
    </source>
</evidence>
<evidence type="ECO:0000256" key="1">
    <source>
        <dbReference type="ARBA" id="ARBA00004271"/>
    </source>
</evidence>
<dbReference type="GO" id="GO:0005179">
    <property type="term" value="F:hormone activity"/>
    <property type="evidence" value="ECO:0007669"/>
    <property type="project" value="UniProtKB-KW"/>
</dbReference>
<keyword evidence="5" id="KW-0372">Hormone</keyword>
<proteinExistence type="inferred from homology"/>
<dbReference type="EMBL" id="OZ034819">
    <property type="protein sequence ID" value="CAL1396125.1"/>
    <property type="molecule type" value="Genomic_DNA"/>
</dbReference>
<dbReference type="PANTHER" id="PTHR33348:SF36">
    <property type="match status" value="1"/>
</dbReference>
<keyword evidence="11" id="KW-1185">Reference proteome</keyword>
<name>A0AAV2FF77_9ROSI</name>
<evidence type="ECO:0000256" key="6">
    <source>
        <dbReference type="ARBA" id="ARBA00022729"/>
    </source>
</evidence>
<dbReference type="GO" id="GO:0048046">
    <property type="term" value="C:apoplast"/>
    <property type="evidence" value="ECO:0007669"/>
    <property type="project" value="UniProtKB-SubCell"/>
</dbReference>
<dbReference type="GO" id="GO:0048364">
    <property type="term" value="P:root development"/>
    <property type="evidence" value="ECO:0007669"/>
    <property type="project" value="InterPro"/>
</dbReference>
<evidence type="ECO:0000256" key="3">
    <source>
        <dbReference type="ARBA" id="ARBA00022523"/>
    </source>
</evidence>
<feature type="region of interest" description="Disordered" evidence="8">
    <location>
        <begin position="53"/>
        <end position="108"/>
    </location>
</feature>
<dbReference type="GO" id="GO:2000280">
    <property type="term" value="P:regulation of root development"/>
    <property type="evidence" value="ECO:0007669"/>
    <property type="project" value="TreeGrafter"/>
</dbReference>
<dbReference type="GO" id="GO:0006995">
    <property type="term" value="P:cellular response to nitrogen starvation"/>
    <property type="evidence" value="ECO:0007669"/>
    <property type="project" value="UniProtKB-ARBA"/>
</dbReference>
<organism evidence="10 11">
    <name type="scientific">Linum trigynum</name>
    <dbReference type="NCBI Taxonomy" id="586398"/>
    <lineage>
        <taxon>Eukaryota</taxon>
        <taxon>Viridiplantae</taxon>
        <taxon>Streptophyta</taxon>
        <taxon>Embryophyta</taxon>
        <taxon>Tracheophyta</taxon>
        <taxon>Spermatophyta</taxon>
        <taxon>Magnoliopsida</taxon>
        <taxon>eudicotyledons</taxon>
        <taxon>Gunneridae</taxon>
        <taxon>Pentapetalae</taxon>
        <taxon>rosids</taxon>
        <taxon>fabids</taxon>
        <taxon>Malpighiales</taxon>
        <taxon>Linaceae</taxon>
        <taxon>Linum</taxon>
    </lineage>
</organism>
<evidence type="ECO:0000256" key="5">
    <source>
        <dbReference type="ARBA" id="ARBA00022702"/>
    </source>
</evidence>
<feature type="chain" id="PRO_5043382429" evidence="9">
    <location>
        <begin position="26"/>
        <end position="108"/>
    </location>
</feature>
<keyword evidence="4" id="KW-0964">Secreted</keyword>
<dbReference type="GO" id="GO:1901371">
    <property type="term" value="P:regulation of leaf morphogenesis"/>
    <property type="evidence" value="ECO:0007669"/>
    <property type="project" value="TreeGrafter"/>
</dbReference>
<comment type="similarity">
    <text evidence="2">Belongs to the C-terminally encoded plant signaling peptide (CEP) family.</text>
</comment>
<reference evidence="10 11" key="1">
    <citation type="submission" date="2024-04" db="EMBL/GenBank/DDBJ databases">
        <authorList>
            <person name="Fracassetti M."/>
        </authorList>
    </citation>
    <scope>NUCLEOTIDE SEQUENCE [LARGE SCALE GENOMIC DNA]</scope>
</reference>
<dbReference type="InterPro" id="IPR033250">
    <property type="entry name" value="CEP"/>
</dbReference>
<comment type="subcellular location">
    <subcellularLocation>
        <location evidence="1">Secreted</location>
        <location evidence="1">Extracellular space</location>
        <location evidence="1">Apoplast</location>
    </subcellularLocation>
</comment>
<evidence type="ECO:0000313" key="10">
    <source>
        <dbReference type="EMBL" id="CAL1396125.1"/>
    </source>
</evidence>
<keyword evidence="7" id="KW-0379">Hydroxylation</keyword>
<protein>
    <submittedName>
        <fullName evidence="10">Uncharacterized protein</fullName>
    </submittedName>
</protein>
<evidence type="ECO:0000256" key="8">
    <source>
        <dbReference type="SAM" id="MobiDB-lite"/>
    </source>
</evidence>
<accession>A0AAV2FF77</accession>
<dbReference type="PANTHER" id="PTHR33348">
    <property type="entry name" value="PRECURSOR OF CEP5"/>
    <property type="match status" value="1"/>
</dbReference>
<evidence type="ECO:0000256" key="9">
    <source>
        <dbReference type="SAM" id="SignalP"/>
    </source>
</evidence>
<dbReference type="Proteomes" id="UP001497516">
    <property type="component" value="Chromosome 6"/>
</dbReference>
<keyword evidence="6 9" id="KW-0732">Signal</keyword>
<sequence>MTRFNSLKLLILLLAFSHGVSSTLARPFLIINKVHGEYSEFHRRGLLVVVKEQNGDKTRIGAGRGGSGETMPRGSPKTEVESDDFRPTTPGHSPGAGHATGPSNAPNN</sequence>
<evidence type="ECO:0000256" key="4">
    <source>
        <dbReference type="ARBA" id="ARBA00022525"/>
    </source>
</evidence>
<gene>
    <name evidence="10" type="ORF">LTRI10_LOCUS36509</name>
</gene>
<feature type="signal peptide" evidence="9">
    <location>
        <begin position="1"/>
        <end position="25"/>
    </location>
</feature>
<dbReference type="GO" id="GO:1902025">
    <property type="term" value="P:nitrate import"/>
    <property type="evidence" value="ECO:0007669"/>
    <property type="project" value="TreeGrafter"/>
</dbReference>
<dbReference type="AlphaFoldDB" id="A0AAV2FF77"/>